<evidence type="ECO:0000256" key="1">
    <source>
        <dbReference type="SAM" id="MobiDB-lite"/>
    </source>
</evidence>
<feature type="compositionally biased region" description="Basic and acidic residues" evidence="1">
    <location>
        <begin position="222"/>
        <end position="233"/>
    </location>
</feature>
<dbReference type="Proteomes" id="UP000791440">
    <property type="component" value="Unassembled WGS sequence"/>
</dbReference>
<proteinExistence type="predicted"/>
<reference evidence="2" key="2">
    <citation type="submission" date="2020-12" db="EMBL/GenBank/DDBJ databases">
        <authorList>
            <person name="Kanost M."/>
        </authorList>
    </citation>
    <scope>NUCLEOTIDE SEQUENCE</scope>
</reference>
<evidence type="ECO:0000313" key="3">
    <source>
        <dbReference type="Proteomes" id="UP000791440"/>
    </source>
</evidence>
<feature type="region of interest" description="Disordered" evidence="1">
    <location>
        <begin position="222"/>
        <end position="243"/>
    </location>
</feature>
<organism evidence="2 3">
    <name type="scientific">Manduca sexta</name>
    <name type="common">Tobacco hawkmoth</name>
    <name type="synonym">Tobacco hornworm</name>
    <dbReference type="NCBI Taxonomy" id="7130"/>
    <lineage>
        <taxon>Eukaryota</taxon>
        <taxon>Metazoa</taxon>
        <taxon>Ecdysozoa</taxon>
        <taxon>Arthropoda</taxon>
        <taxon>Hexapoda</taxon>
        <taxon>Insecta</taxon>
        <taxon>Pterygota</taxon>
        <taxon>Neoptera</taxon>
        <taxon>Endopterygota</taxon>
        <taxon>Lepidoptera</taxon>
        <taxon>Glossata</taxon>
        <taxon>Ditrysia</taxon>
        <taxon>Bombycoidea</taxon>
        <taxon>Sphingidae</taxon>
        <taxon>Sphinginae</taxon>
        <taxon>Sphingini</taxon>
        <taxon>Manduca</taxon>
    </lineage>
</organism>
<gene>
    <name evidence="2" type="ORF">O3G_MSEX011662</name>
</gene>
<evidence type="ECO:0000313" key="2">
    <source>
        <dbReference type="EMBL" id="KAG6459865.1"/>
    </source>
</evidence>
<keyword evidence="3" id="KW-1185">Reference proteome</keyword>
<reference evidence="2" key="1">
    <citation type="journal article" date="2016" name="Insect Biochem. Mol. Biol.">
        <title>Multifaceted biological insights from a draft genome sequence of the tobacco hornworm moth, Manduca sexta.</title>
        <authorList>
            <person name="Kanost M.R."/>
            <person name="Arrese E.L."/>
            <person name="Cao X."/>
            <person name="Chen Y.R."/>
            <person name="Chellapilla S."/>
            <person name="Goldsmith M.R."/>
            <person name="Grosse-Wilde E."/>
            <person name="Heckel D.G."/>
            <person name="Herndon N."/>
            <person name="Jiang H."/>
            <person name="Papanicolaou A."/>
            <person name="Qu J."/>
            <person name="Soulages J.L."/>
            <person name="Vogel H."/>
            <person name="Walters J."/>
            <person name="Waterhouse R.M."/>
            <person name="Ahn S.J."/>
            <person name="Almeida F.C."/>
            <person name="An C."/>
            <person name="Aqrawi P."/>
            <person name="Bretschneider A."/>
            <person name="Bryant W.B."/>
            <person name="Bucks S."/>
            <person name="Chao H."/>
            <person name="Chevignon G."/>
            <person name="Christen J.M."/>
            <person name="Clarke D.F."/>
            <person name="Dittmer N.T."/>
            <person name="Ferguson L.C.F."/>
            <person name="Garavelou S."/>
            <person name="Gordon K.H.J."/>
            <person name="Gunaratna R.T."/>
            <person name="Han Y."/>
            <person name="Hauser F."/>
            <person name="He Y."/>
            <person name="Heidel-Fischer H."/>
            <person name="Hirsh A."/>
            <person name="Hu Y."/>
            <person name="Jiang H."/>
            <person name="Kalra D."/>
            <person name="Klinner C."/>
            <person name="Konig C."/>
            <person name="Kovar C."/>
            <person name="Kroll A.R."/>
            <person name="Kuwar S.S."/>
            <person name="Lee S.L."/>
            <person name="Lehman R."/>
            <person name="Li K."/>
            <person name="Li Z."/>
            <person name="Liang H."/>
            <person name="Lovelace S."/>
            <person name="Lu Z."/>
            <person name="Mansfield J.H."/>
            <person name="McCulloch K.J."/>
            <person name="Mathew T."/>
            <person name="Morton B."/>
            <person name="Muzny D.M."/>
            <person name="Neunemann D."/>
            <person name="Ongeri F."/>
            <person name="Pauchet Y."/>
            <person name="Pu L.L."/>
            <person name="Pyrousis I."/>
            <person name="Rao X.J."/>
            <person name="Redding A."/>
            <person name="Roesel C."/>
            <person name="Sanchez-Gracia A."/>
            <person name="Schaack S."/>
            <person name="Shukla A."/>
            <person name="Tetreau G."/>
            <person name="Wang Y."/>
            <person name="Xiong G.H."/>
            <person name="Traut W."/>
            <person name="Walsh T.K."/>
            <person name="Worley K.C."/>
            <person name="Wu D."/>
            <person name="Wu W."/>
            <person name="Wu Y.Q."/>
            <person name="Zhang X."/>
            <person name="Zou Z."/>
            <person name="Zucker H."/>
            <person name="Briscoe A.D."/>
            <person name="Burmester T."/>
            <person name="Clem R.J."/>
            <person name="Feyereisen R."/>
            <person name="Grimmelikhuijzen C.J.P."/>
            <person name="Hamodrakas S.J."/>
            <person name="Hansson B.S."/>
            <person name="Huguet E."/>
            <person name="Jermiin L.S."/>
            <person name="Lan Q."/>
            <person name="Lehman H.K."/>
            <person name="Lorenzen M."/>
            <person name="Merzendorfer H."/>
            <person name="Michalopoulos I."/>
            <person name="Morton D.B."/>
            <person name="Muthukrishnan S."/>
            <person name="Oakeshott J.G."/>
            <person name="Palmer W."/>
            <person name="Park Y."/>
            <person name="Passarelli A.L."/>
            <person name="Rozas J."/>
            <person name="Schwartz L.M."/>
            <person name="Smith W."/>
            <person name="Southgate A."/>
            <person name="Vilcinskas A."/>
            <person name="Vogt R."/>
            <person name="Wang P."/>
            <person name="Werren J."/>
            <person name="Yu X.Q."/>
            <person name="Zhou J.J."/>
            <person name="Brown S.J."/>
            <person name="Scherer S.E."/>
            <person name="Richards S."/>
            <person name="Blissard G.W."/>
        </authorList>
    </citation>
    <scope>NUCLEOTIDE SEQUENCE</scope>
</reference>
<sequence>MEKTILFTLFVPILTLDPKSVNLNLETSVLLEPNDAKGNTSILHNVRKFLDDLQNILNPTLEYRAQNDGSKFSDILDEIANILLNCSDEDIIHLSKELYKKVKDLKINDNDGFIVRNIKQNVKNTLRRWSENDPSEVKNCVRRYLQNEKGYFMDYLINKLNYFFTKDDIQDIKAKLNGVTKSNNYKELNDIVGNIVNDLFNYKTKESNLVDKDVIVAGRLKEMSSESSGKNEPKGSNGSKSDFKEASKEIILNKNIEVFVRAGD</sequence>
<accession>A0A921ZLN6</accession>
<protein>
    <submittedName>
        <fullName evidence="2">Uncharacterized protein</fullName>
    </submittedName>
</protein>
<dbReference type="AlphaFoldDB" id="A0A921ZLN6"/>
<dbReference type="EMBL" id="JH668642">
    <property type="protein sequence ID" value="KAG6459865.1"/>
    <property type="molecule type" value="Genomic_DNA"/>
</dbReference>
<comment type="caution">
    <text evidence="2">The sequence shown here is derived from an EMBL/GenBank/DDBJ whole genome shotgun (WGS) entry which is preliminary data.</text>
</comment>
<name>A0A921ZLN6_MANSE</name>